<sequence>MERGDCEGILECDVVSAVSGYMSAEFDGIDENEWIRIGNSMRFDEDGCDHQEVVEDRFEEEESVQMCDSDIDVAVGDTSVASRVKSNFRARRQPAKFKDFV</sequence>
<evidence type="ECO:0000313" key="1">
    <source>
        <dbReference type="EMBL" id="KAJ1105463.1"/>
    </source>
</evidence>
<dbReference type="AlphaFoldDB" id="A0AAV7MWX8"/>
<protein>
    <submittedName>
        <fullName evidence="1">Uncharacterized protein</fullName>
    </submittedName>
</protein>
<organism evidence="1 2">
    <name type="scientific">Pleurodeles waltl</name>
    <name type="common">Iberian ribbed newt</name>
    <dbReference type="NCBI Taxonomy" id="8319"/>
    <lineage>
        <taxon>Eukaryota</taxon>
        <taxon>Metazoa</taxon>
        <taxon>Chordata</taxon>
        <taxon>Craniata</taxon>
        <taxon>Vertebrata</taxon>
        <taxon>Euteleostomi</taxon>
        <taxon>Amphibia</taxon>
        <taxon>Batrachia</taxon>
        <taxon>Caudata</taxon>
        <taxon>Salamandroidea</taxon>
        <taxon>Salamandridae</taxon>
        <taxon>Pleurodelinae</taxon>
        <taxon>Pleurodeles</taxon>
    </lineage>
</organism>
<dbReference type="EMBL" id="JANPWB010000013">
    <property type="protein sequence ID" value="KAJ1105463.1"/>
    <property type="molecule type" value="Genomic_DNA"/>
</dbReference>
<keyword evidence="2" id="KW-1185">Reference proteome</keyword>
<dbReference type="Proteomes" id="UP001066276">
    <property type="component" value="Chromosome 9"/>
</dbReference>
<gene>
    <name evidence="1" type="ORF">NDU88_002869</name>
</gene>
<comment type="caution">
    <text evidence="1">The sequence shown here is derived from an EMBL/GenBank/DDBJ whole genome shotgun (WGS) entry which is preliminary data.</text>
</comment>
<proteinExistence type="predicted"/>
<accession>A0AAV7MWX8</accession>
<evidence type="ECO:0000313" key="2">
    <source>
        <dbReference type="Proteomes" id="UP001066276"/>
    </source>
</evidence>
<reference evidence="1" key="1">
    <citation type="journal article" date="2022" name="bioRxiv">
        <title>Sequencing and chromosome-scale assembly of the giantPleurodeles waltlgenome.</title>
        <authorList>
            <person name="Brown T."/>
            <person name="Elewa A."/>
            <person name="Iarovenko S."/>
            <person name="Subramanian E."/>
            <person name="Araus A.J."/>
            <person name="Petzold A."/>
            <person name="Susuki M."/>
            <person name="Suzuki K.-i.T."/>
            <person name="Hayashi T."/>
            <person name="Toyoda A."/>
            <person name="Oliveira C."/>
            <person name="Osipova E."/>
            <person name="Leigh N.D."/>
            <person name="Simon A."/>
            <person name="Yun M.H."/>
        </authorList>
    </citation>
    <scope>NUCLEOTIDE SEQUENCE</scope>
    <source>
        <strain evidence="1">20211129_DDA</strain>
        <tissue evidence="1">Liver</tissue>
    </source>
</reference>
<name>A0AAV7MWX8_PLEWA</name>